<dbReference type="Gene3D" id="2.30.29.30">
    <property type="entry name" value="Pleckstrin-homology domain (PH domain)/Phosphotyrosine-binding domain (PTB)"/>
    <property type="match status" value="1"/>
</dbReference>
<evidence type="ECO:0000259" key="2">
    <source>
        <dbReference type="PROSITE" id="PS50003"/>
    </source>
</evidence>
<protein>
    <submittedName>
        <fullName evidence="3">PH domain protein</fullName>
    </submittedName>
</protein>
<dbReference type="OrthoDB" id="5865767at2759"/>
<dbReference type="FunFam" id="2.30.29.30:FF:000024">
    <property type="entry name" value="Spectrin beta chain"/>
    <property type="match status" value="1"/>
</dbReference>
<feature type="compositionally biased region" description="Basic and acidic residues" evidence="1">
    <location>
        <begin position="160"/>
        <end position="170"/>
    </location>
</feature>
<dbReference type="CDD" id="cd10571">
    <property type="entry name" value="PH_beta_spectrin"/>
    <property type="match status" value="1"/>
</dbReference>
<feature type="domain" description="PH" evidence="2">
    <location>
        <begin position="28"/>
        <end position="136"/>
    </location>
</feature>
<dbReference type="InterPro" id="IPR011993">
    <property type="entry name" value="PH-like_dom_sf"/>
</dbReference>
<gene>
    <name evidence="3" type="ORF">TELCIR_00454</name>
</gene>
<evidence type="ECO:0000256" key="1">
    <source>
        <dbReference type="SAM" id="MobiDB-lite"/>
    </source>
</evidence>
<organism evidence="3 4">
    <name type="scientific">Teladorsagia circumcincta</name>
    <name type="common">Brown stomach worm</name>
    <name type="synonym">Ostertagia circumcincta</name>
    <dbReference type="NCBI Taxonomy" id="45464"/>
    <lineage>
        <taxon>Eukaryota</taxon>
        <taxon>Metazoa</taxon>
        <taxon>Ecdysozoa</taxon>
        <taxon>Nematoda</taxon>
        <taxon>Chromadorea</taxon>
        <taxon>Rhabditida</taxon>
        <taxon>Rhabditina</taxon>
        <taxon>Rhabditomorpha</taxon>
        <taxon>Strongyloidea</taxon>
        <taxon>Trichostrongylidae</taxon>
        <taxon>Teladorsagia</taxon>
    </lineage>
</organism>
<dbReference type="PANTHER" id="PTHR37283">
    <property type="entry name" value="PH DOMAIN-CONTAINING PROTEIN YHR131C"/>
    <property type="match status" value="1"/>
</dbReference>
<evidence type="ECO:0000313" key="4">
    <source>
        <dbReference type="Proteomes" id="UP000230423"/>
    </source>
</evidence>
<dbReference type="Proteomes" id="UP000230423">
    <property type="component" value="Unassembled WGS sequence"/>
</dbReference>
<dbReference type="GO" id="GO:0005543">
    <property type="term" value="F:phospholipid binding"/>
    <property type="evidence" value="ECO:0007669"/>
    <property type="project" value="InterPro"/>
</dbReference>
<dbReference type="Pfam" id="PF15410">
    <property type="entry name" value="PH_9"/>
    <property type="match status" value="1"/>
</dbReference>
<reference evidence="3 4" key="1">
    <citation type="submission" date="2015-09" db="EMBL/GenBank/DDBJ databases">
        <title>Draft genome of the parasitic nematode Teladorsagia circumcincta isolate WARC Sus (inbred).</title>
        <authorList>
            <person name="Mitreva M."/>
        </authorList>
    </citation>
    <scope>NUCLEOTIDE SEQUENCE [LARGE SCALE GENOMIC DNA]</scope>
    <source>
        <strain evidence="3 4">S</strain>
    </source>
</reference>
<sequence length="215" mass="24558">MRKTPSFTTRRGNSVSRNSTSRWEDLGAIDMRGFVDRKQDLQSGSKRATIRSWKNYYTILCGQLMCFFKDESSFYENIAAAPPVYIYGARCEPFPEYVKRKHAFRLATQDGAEYIFACSDERQMLEWVAKVKFHADLAPSNQLKSYAYHAAEATPLPPMRRYDAGSRSSDELPPMPMRRSIRDDTSRPISRVSAFDAYDGAQQNSAVRSSAGRKF</sequence>
<dbReference type="PROSITE" id="PS50003">
    <property type="entry name" value="PH_DOMAIN"/>
    <property type="match status" value="1"/>
</dbReference>
<dbReference type="InterPro" id="IPR001605">
    <property type="entry name" value="PH_dom-spectrin-type"/>
</dbReference>
<dbReference type="PANTHER" id="PTHR37283:SF1">
    <property type="entry name" value="PH DOMAIN-CONTAINING PROTEIN YHR131C"/>
    <property type="match status" value="1"/>
</dbReference>
<feature type="region of interest" description="Disordered" evidence="1">
    <location>
        <begin position="158"/>
        <end position="188"/>
    </location>
</feature>
<keyword evidence="4" id="KW-1185">Reference proteome</keyword>
<name>A0A2G9V4M9_TELCI</name>
<dbReference type="PRINTS" id="PR00683">
    <property type="entry name" value="SPECTRINPH"/>
</dbReference>
<dbReference type="SMART" id="SM00233">
    <property type="entry name" value="PH"/>
    <property type="match status" value="1"/>
</dbReference>
<accession>A0A2G9V4M9</accession>
<dbReference type="EMBL" id="KZ344998">
    <property type="protein sequence ID" value="PIO77429.1"/>
    <property type="molecule type" value="Genomic_DNA"/>
</dbReference>
<dbReference type="InterPro" id="IPR041681">
    <property type="entry name" value="PH_9"/>
</dbReference>
<evidence type="ECO:0000313" key="3">
    <source>
        <dbReference type="EMBL" id="PIO77429.1"/>
    </source>
</evidence>
<dbReference type="InterPro" id="IPR001849">
    <property type="entry name" value="PH_domain"/>
</dbReference>
<dbReference type="AlphaFoldDB" id="A0A2G9V4M9"/>
<proteinExistence type="predicted"/>
<dbReference type="SUPFAM" id="SSF50729">
    <property type="entry name" value="PH domain-like"/>
    <property type="match status" value="1"/>
</dbReference>